<comment type="subcellular location">
    <subcellularLocation>
        <location evidence="2">Membrane</location>
        <topology evidence="2">Peripheral membrane protein</topology>
    </subcellularLocation>
    <subcellularLocation>
        <location evidence="1">Membrane</location>
        <topology evidence="1">Single-pass membrane protein</topology>
    </subcellularLocation>
    <subcellularLocation>
        <location evidence="3">Secreted</location>
        <location evidence="3">Cell wall</location>
    </subcellularLocation>
</comment>
<dbReference type="AlphaFoldDB" id="A0A2Z6M2D4"/>
<dbReference type="InterPro" id="IPR011009">
    <property type="entry name" value="Kinase-like_dom_sf"/>
</dbReference>
<dbReference type="InterPro" id="IPR025875">
    <property type="entry name" value="Leu-rich_rpt_4"/>
</dbReference>
<dbReference type="OrthoDB" id="676979at2759"/>
<dbReference type="GO" id="GO:0016020">
    <property type="term" value="C:membrane"/>
    <property type="evidence" value="ECO:0007669"/>
    <property type="project" value="UniProtKB-SubCell"/>
</dbReference>
<keyword evidence="7" id="KW-0812">Transmembrane</keyword>
<feature type="domain" description="Protein kinase" evidence="16">
    <location>
        <begin position="250"/>
        <end position="561"/>
    </location>
</feature>
<keyword evidence="9" id="KW-0677">Repeat</keyword>
<evidence type="ECO:0000256" key="3">
    <source>
        <dbReference type="ARBA" id="ARBA00004191"/>
    </source>
</evidence>
<dbReference type="GO" id="GO:0005524">
    <property type="term" value="F:ATP binding"/>
    <property type="evidence" value="ECO:0007669"/>
    <property type="project" value="InterPro"/>
</dbReference>
<evidence type="ECO:0000256" key="1">
    <source>
        <dbReference type="ARBA" id="ARBA00004167"/>
    </source>
</evidence>
<dbReference type="GO" id="GO:0006952">
    <property type="term" value="P:defense response"/>
    <property type="evidence" value="ECO:0007669"/>
    <property type="project" value="UniProtKB-KW"/>
</dbReference>
<evidence type="ECO:0000313" key="18">
    <source>
        <dbReference type="Proteomes" id="UP000242715"/>
    </source>
</evidence>
<organism evidence="17 18">
    <name type="scientific">Trifolium subterraneum</name>
    <name type="common">Subterranean clover</name>
    <dbReference type="NCBI Taxonomy" id="3900"/>
    <lineage>
        <taxon>Eukaryota</taxon>
        <taxon>Viridiplantae</taxon>
        <taxon>Streptophyta</taxon>
        <taxon>Embryophyta</taxon>
        <taxon>Tracheophyta</taxon>
        <taxon>Spermatophyta</taxon>
        <taxon>Magnoliopsida</taxon>
        <taxon>eudicotyledons</taxon>
        <taxon>Gunneridae</taxon>
        <taxon>Pentapetalae</taxon>
        <taxon>rosids</taxon>
        <taxon>fabids</taxon>
        <taxon>Fabales</taxon>
        <taxon>Fabaceae</taxon>
        <taxon>Papilionoideae</taxon>
        <taxon>50 kb inversion clade</taxon>
        <taxon>NPAAA clade</taxon>
        <taxon>Hologalegina</taxon>
        <taxon>IRL clade</taxon>
        <taxon>Trifolieae</taxon>
        <taxon>Trifolium</taxon>
    </lineage>
</organism>
<feature type="signal peptide" evidence="15">
    <location>
        <begin position="1"/>
        <end position="17"/>
    </location>
</feature>
<accession>A0A2Z6M2D4</accession>
<evidence type="ECO:0000313" key="17">
    <source>
        <dbReference type="EMBL" id="GAU25976.1"/>
    </source>
</evidence>
<keyword evidence="10" id="KW-0611">Plant defense</keyword>
<reference evidence="18" key="1">
    <citation type="journal article" date="2017" name="Front. Plant Sci.">
        <title>Climate Clever Clovers: New Paradigm to Reduce the Environmental Footprint of Ruminants by Breeding Low Methanogenic Forages Utilizing Haplotype Variation.</title>
        <authorList>
            <person name="Kaur P."/>
            <person name="Appels R."/>
            <person name="Bayer P.E."/>
            <person name="Keeble-Gagnere G."/>
            <person name="Wang J."/>
            <person name="Hirakawa H."/>
            <person name="Shirasawa K."/>
            <person name="Vercoe P."/>
            <person name="Stefanova K."/>
            <person name="Durmic Z."/>
            <person name="Nichols P."/>
            <person name="Revell C."/>
            <person name="Isobe S.N."/>
            <person name="Edwards D."/>
            <person name="Erskine W."/>
        </authorList>
    </citation>
    <scope>NUCLEOTIDE SEQUENCE [LARGE SCALE GENOMIC DNA]</scope>
    <source>
        <strain evidence="18">cv. Daliak</strain>
    </source>
</reference>
<evidence type="ECO:0000256" key="13">
    <source>
        <dbReference type="ARBA" id="ARBA00023157"/>
    </source>
</evidence>
<dbReference type="SMART" id="SM00365">
    <property type="entry name" value="LRR_SD22"/>
    <property type="match status" value="8"/>
</dbReference>
<dbReference type="GO" id="GO:0009653">
    <property type="term" value="P:anatomical structure morphogenesis"/>
    <property type="evidence" value="ECO:0007669"/>
    <property type="project" value="UniProtKB-ARBA"/>
</dbReference>
<dbReference type="PANTHER" id="PTHR48060">
    <property type="entry name" value="DNA DAMAGE-REPAIR/TOLERATION PROTEIN DRT100"/>
    <property type="match status" value="1"/>
</dbReference>
<keyword evidence="6" id="KW-0433">Leucine-rich repeat</keyword>
<evidence type="ECO:0000256" key="5">
    <source>
        <dbReference type="ARBA" id="ARBA00022525"/>
    </source>
</evidence>
<dbReference type="PANTHER" id="PTHR48060:SF21">
    <property type="entry name" value="L DOMAIN-LIKE PROTEIN"/>
    <property type="match status" value="1"/>
</dbReference>
<dbReference type="SMART" id="SM00369">
    <property type="entry name" value="LRR_TYP"/>
    <property type="match status" value="7"/>
</dbReference>
<dbReference type="EMBL" id="DF973327">
    <property type="protein sequence ID" value="GAU25976.1"/>
    <property type="molecule type" value="Genomic_DNA"/>
</dbReference>
<dbReference type="PROSITE" id="PS51450">
    <property type="entry name" value="LRR"/>
    <property type="match status" value="2"/>
</dbReference>
<evidence type="ECO:0000256" key="6">
    <source>
        <dbReference type="ARBA" id="ARBA00022614"/>
    </source>
</evidence>
<dbReference type="Pfam" id="PF00560">
    <property type="entry name" value="LRR_1"/>
    <property type="match status" value="3"/>
</dbReference>
<dbReference type="SUPFAM" id="SSF52058">
    <property type="entry name" value="L domain-like"/>
    <property type="match status" value="1"/>
</dbReference>
<keyword evidence="18" id="KW-1185">Reference proteome</keyword>
<dbReference type="InterPro" id="IPR032675">
    <property type="entry name" value="LRR_dom_sf"/>
</dbReference>
<dbReference type="Gene3D" id="3.80.10.10">
    <property type="entry name" value="Ribonuclease Inhibitor"/>
    <property type="match status" value="3"/>
</dbReference>
<keyword evidence="5" id="KW-0964">Secreted</keyword>
<evidence type="ECO:0000256" key="9">
    <source>
        <dbReference type="ARBA" id="ARBA00022737"/>
    </source>
</evidence>
<dbReference type="Pfam" id="PF12799">
    <property type="entry name" value="LRR_4"/>
    <property type="match status" value="1"/>
</dbReference>
<evidence type="ECO:0000256" key="2">
    <source>
        <dbReference type="ARBA" id="ARBA00004170"/>
    </source>
</evidence>
<keyword evidence="13" id="KW-1015">Disulfide bond</keyword>
<evidence type="ECO:0000256" key="14">
    <source>
        <dbReference type="ARBA" id="ARBA00038043"/>
    </source>
</evidence>
<evidence type="ECO:0000256" key="15">
    <source>
        <dbReference type="SAM" id="SignalP"/>
    </source>
</evidence>
<evidence type="ECO:0000256" key="8">
    <source>
        <dbReference type="ARBA" id="ARBA00022729"/>
    </source>
</evidence>
<evidence type="ECO:0000256" key="7">
    <source>
        <dbReference type="ARBA" id="ARBA00022692"/>
    </source>
</evidence>
<keyword evidence="4" id="KW-0134">Cell wall</keyword>
<comment type="similarity">
    <text evidence="14">Belongs to the polygalacturonase-inhibiting protein family.</text>
</comment>
<dbReference type="InterPro" id="IPR003591">
    <property type="entry name" value="Leu-rich_rpt_typical-subtyp"/>
</dbReference>
<dbReference type="InterPro" id="IPR053211">
    <property type="entry name" value="DNA_repair-toleration"/>
</dbReference>
<feature type="chain" id="PRO_5016387838" description="Protein kinase domain-containing protein" evidence="15">
    <location>
        <begin position="18"/>
        <end position="595"/>
    </location>
</feature>
<dbReference type="PROSITE" id="PS50011">
    <property type="entry name" value="PROTEIN_KINASE_DOM"/>
    <property type="match status" value="1"/>
</dbReference>
<protein>
    <recommendedName>
        <fullName evidence="16">Protein kinase domain-containing protein</fullName>
    </recommendedName>
</protein>
<dbReference type="FunFam" id="3.80.10.10:FF:000095">
    <property type="entry name" value="LRR receptor-like serine/threonine-protein kinase GSO1"/>
    <property type="match status" value="1"/>
</dbReference>
<keyword evidence="12" id="KW-0472">Membrane</keyword>
<evidence type="ECO:0000256" key="4">
    <source>
        <dbReference type="ARBA" id="ARBA00022512"/>
    </source>
</evidence>
<gene>
    <name evidence="17" type="ORF">TSUD_166580</name>
</gene>
<dbReference type="GO" id="GO:0004672">
    <property type="term" value="F:protein kinase activity"/>
    <property type="evidence" value="ECO:0007669"/>
    <property type="project" value="InterPro"/>
</dbReference>
<evidence type="ECO:0000256" key="12">
    <source>
        <dbReference type="ARBA" id="ARBA00023136"/>
    </source>
</evidence>
<dbReference type="SUPFAM" id="SSF56112">
    <property type="entry name" value="Protein kinase-like (PK-like)"/>
    <property type="match status" value="1"/>
</dbReference>
<evidence type="ECO:0000259" key="16">
    <source>
        <dbReference type="PROSITE" id="PS50011"/>
    </source>
</evidence>
<sequence>MWLLFVLIWGLIVGTQSSTMTHPFQTEANAIFSSGWWQTSDELFTISNYCSWSEIICNEIGSIKAIHIDDKSTKVSWWNELGTLKLSTFHNLESLVIKNVGLEGTIPKEIGLLSKLIHLDLAGNHLQGNIPPSLGNLTKLTHLNMSNNFLEGEVPPSLGNLTKLKNLDISYNYDLGGSIPYELGFIKNLLALNLSHNSFNGSFPPSIGNHRRPLKYLDISFNNFQSSISPELWFLKNLTTLSLSNNRFKGEIPSSLGNLNELEVLDISSNNIQGFIPLELGFLRNLTTLSLSNNRLKGEIPSSLGNLKQLEHLHISNNYIEGSIPLELRFLKNLTSLSLSNNRFKGEIPSSLGNLNQLEVLDISNNNIQGFIPLELGFLRNLTTLSLSNNRLKGEIPSSLGNLKQLTELSISHNYIKVHRDVSSGNILLNSEWQPCVSDFGTARLLQHDSSNRTIVAGTIGYIAPELAYTMVVSEKCDVYSFGVVALETLLGRHPQEILSSLQLASTQSMKLCEVLDQRLPFPNNAMVLLDIIRVAVIAFACLNFNPSSRPTMKCVSQSFVNELTPLTIPLSEISMQQLMSQEFKALFHILNLNH</sequence>
<name>A0A2Z6M2D4_TRISU</name>
<dbReference type="InterPro" id="IPR001611">
    <property type="entry name" value="Leu-rich_rpt"/>
</dbReference>
<dbReference type="Proteomes" id="UP000242715">
    <property type="component" value="Unassembled WGS sequence"/>
</dbReference>
<dbReference type="FunFam" id="3.80.10.10:FF:000400">
    <property type="entry name" value="Nuclear pore complex protein NUP107"/>
    <property type="match status" value="1"/>
</dbReference>
<dbReference type="Gene3D" id="1.10.510.10">
    <property type="entry name" value="Transferase(Phosphotransferase) domain 1"/>
    <property type="match status" value="1"/>
</dbReference>
<dbReference type="Pfam" id="PF00069">
    <property type="entry name" value="Pkinase"/>
    <property type="match status" value="1"/>
</dbReference>
<dbReference type="PRINTS" id="PR00019">
    <property type="entry name" value="LEURICHRPT"/>
</dbReference>
<evidence type="ECO:0000256" key="10">
    <source>
        <dbReference type="ARBA" id="ARBA00022821"/>
    </source>
</evidence>
<keyword evidence="8 15" id="KW-0732">Signal</keyword>
<evidence type="ECO:0000256" key="11">
    <source>
        <dbReference type="ARBA" id="ARBA00022989"/>
    </source>
</evidence>
<keyword evidence="11" id="KW-1133">Transmembrane helix</keyword>
<dbReference type="InterPro" id="IPR000719">
    <property type="entry name" value="Prot_kinase_dom"/>
</dbReference>
<dbReference type="Pfam" id="PF13855">
    <property type="entry name" value="LRR_8"/>
    <property type="match status" value="2"/>
</dbReference>
<proteinExistence type="inferred from homology"/>
<dbReference type="GO" id="GO:0099402">
    <property type="term" value="P:plant organ development"/>
    <property type="evidence" value="ECO:0007669"/>
    <property type="project" value="UniProtKB-ARBA"/>
</dbReference>